<evidence type="ECO:0000313" key="3">
    <source>
        <dbReference type="Proteomes" id="UP001152484"/>
    </source>
</evidence>
<accession>A0A9P1E4W6</accession>
<gene>
    <name evidence="2" type="ORF">CEURO_LOCUS7046</name>
</gene>
<feature type="compositionally biased region" description="Low complexity" evidence="1">
    <location>
        <begin position="78"/>
        <end position="97"/>
    </location>
</feature>
<name>A0A9P1E4W6_CUSEU</name>
<evidence type="ECO:0000313" key="2">
    <source>
        <dbReference type="EMBL" id="CAH9079076.1"/>
    </source>
</evidence>
<protein>
    <submittedName>
        <fullName evidence="2">Uncharacterized protein</fullName>
    </submittedName>
</protein>
<dbReference type="PANTHER" id="PTHR35985">
    <property type="entry name" value="OS07G0675200 PROTEIN"/>
    <property type="match status" value="1"/>
</dbReference>
<dbReference type="PANTHER" id="PTHR35985:SF1">
    <property type="entry name" value="OS07G0675200 PROTEIN"/>
    <property type="match status" value="1"/>
</dbReference>
<organism evidence="2 3">
    <name type="scientific">Cuscuta europaea</name>
    <name type="common">European dodder</name>
    <dbReference type="NCBI Taxonomy" id="41803"/>
    <lineage>
        <taxon>Eukaryota</taxon>
        <taxon>Viridiplantae</taxon>
        <taxon>Streptophyta</taxon>
        <taxon>Embryophyta</taxon>
        <taxon>Tracheophyta</taxon>
        <taxon>Spermatophyta</taxon>
        <taxon>Magnoliopsida</taxon>
        <taxon>eudicotyledons</taxon>
        <taxon>Gunneridae</taxon>
        <taxon>Pentapetalae</taxon>
        <taxon>asterids</taxon>
        <taxon>lamiids</taxon>
        <taxon>Solanales</taxon>
        <taxon>Convolvulaceae</taxon>
        <taxon>Cuscuteae</taxon>
        <taxon>Cuscuta</taxon>
        <taxon>Cuscuta subgen. Cuscuta</taxon>
    </lineage>
</organism>
<reference evidence="2" key="1">
    <citation type="submission" date="2022-07" db="EMBL/GenBank/DDBJ databases">
        <authorList>
            <person name="Macas J."/>
            <person name="Novak P."/>
            <person name="Neumann P."/>
        </authorList>
    </citation>
    <scope>NUCLEOTIDE SEQUENCE</scope>
</reference>
<sequence length="241" mass="26178">MQARLLSVVAAAAAMAKLNRPMFFLMPKNQYVLPQRHVSASVGRTADPNVHAGDLDDDNAAEAKKAETAKGGSEINHPGIGKSPFSSSKSPCGSTPKIGSTGVSDLVEPNLQQKRRDCDVAKADPLITDVICVGLDGGPWPDEATDRRRQEEEDKEFFKHHKASPLSEIRLADTRKPVTRATDESGGGGAADGVVTWRPEQLDTAEGSLLRAMEVWKWNAMRGDPDSPHGKVLRELRGEYW</sequence>
<proteinExistence type="predicted"/>
<keyword evidence="3" id="KW-1185">Reference proteome</keyword>
<dbReference type="Proteomes" id="UP001152484">
    <property type="component" value="Unassembled WGS sequence"/>
</dbReference>
<comment type="caution">
    <text evidence="2">The sequence shown here is derived from an EMBL/GenBank/DDBJ whole genome shotgun (WGS) entry which is preliminary data.</text>
</comment>
<dbReference type="EMBL" id="CAMAPE010000010">
    <property type="protein sequence ID" value="CAH9079076.1"/>
    <property type="molecule type" value="Genomic_DNA"/>
</dbReference>
<evidence type="ECO:0000256" key="1">
    <source>
        <dbReference type="SAM" id="MobiDB-lite"/>
    </source>
</evidence>
<dbReference type="OrthoDB" id="779250at2759"/>
<feature type="region of interest" description="Disordered" evidence="1">
    <location>
        <begin position="43"/>
        <end position="108"/>
    </location>
</feature>
<dbReference type="AlphaFoldDB" id="A0A9P1E4W6"/>